<dbReference type="SMART" id="SM00015">
    <property type="entry name" value="IQ"/>
    <property type="match status" value="2"/>
</dbReference>
<dbReference type="InterPro" id="IPR002110">
    <property type="entry name" value="Ankyrin_rpt"/>
</dbReference>
<dbReference type="Pfam" id="PF00612">
    <property type="entry name" value="IQ"/>
    <property type="match status" value="2"/>
</dbReference>
<feature type="compositionally biased region" description="Low complexity" evidence="4">
    <location>
        <begin position="56"/>
        <end position="78"/>
    </location>
</feature>
<dbReference type="InterPro" id="IPR036770">
    <property type="entry name" value="Ankyrin_rpt-contain_sf"/>
</dbReference>
<dbReference type="OrthoDB" id="20872at2759"/>
<keyword evidence="2 3" id="KW-0040">ANK repeat</keyword>
<feature type="compositionally biased region" description="Basic residues" evidence="4">
    <location>
        <begin position="579"/>
        <end position="592"/>
    </location>
</feature>
<feature type="repeat" description="ANK" evidence="3">
    <location>
        <begin position="208"/>
        <end position="240"/>
    </location>
</feature>
<feature type="compositionally biased region" description="Basic residues" evidence="4">
    <location>
        <begin position="416"/>
        <end position="426"/>
    </location>
</feature>
<feature type="repeat" description="ANK" evidence="3">
    <location>
        <begin position="175"/>
        <end position="207"/>
    </location>
</feature>
<dbReference type="Proteomes" id="UP000504611">
    <property type="component" value="Unplaced"/>
</dbReference>
<protein>
    <submittedName>
        <fullName evidence="6">Inversin-like</fullName>
    </submittedName>
</protein>
<evidence type="ECO:0000313" key="6">
    <source>
        <dbReference type="RefSeq" id="XP_010778215.1"/>
    </source>
</evidence>
<keyword evidence="5" id="KW-1185">Reference proteome</keyword>
<dbReference type="SUPFAM" id="SSF74924">
    <property type="entry name" value="Cap-Gly domain"/>
    <property type="match status" value="1"/>
</dbReference>
<accession>A0A6I9NTJ7</accession>
<dbReference type="RefSeq" id="XP_010778215.1">
    <property type="nucleotide sequence ID" value="XM_010779913.1"/>
</dbReference>
<proteinExistence type="predicted"/>
<dbReference type="PROSITE" id="PS50096">
    <property type="entry name" value="IQ"/>
    <property type="match status" value="1"/>
</dbReference>
<dbReference type="KEGG" id="ncc:104952997"/>
<dbReference type="PANTHER" id="PTHR24198:SF194">
    <property type="entry name" value="INVERSIN-A"/>
    <property type="match status" value="1"/>
</dbReference>
<feature type="region of interest" description="Disordered" evidence="4">
    <location>
        <begin position="459"/>
        <end position="490"/>
    </location>
</feature>
<keyword evidence="1" id="KW-0677">Repeat</keyword>
<dbReference type="InterPro" id="IPR000048">
    <property type="entry name" value="IQ_motif_EF-hand-BS"/>
</dbReference>
<feature type="compositionally biased region" description="Pro residues" evidence="4">
    <location>
        <begin position="462"/>
        <end position="475"/>
    </location>
</feature>
<feature type="compositionally biased region" description="Basic and acidic residues" evidence="4">
    <location>
        <begin position="535"/>
        <end position="544"/>
    </location>
</feature>
<reference evidence="6" key="1">
    <citation type="submission" date="2025-08" db="UniProtKB">
        <authorList>
            <consortium name="RefSeq"/>
        </authorList>
    </citation>
    <scope>IDENTIFICATION</scope>
    <source>
        <tissue evidence="6">Muscle</tissue>
    </source>
</reference>
<dbReference type="GeneID" id="104952997"/>
<feature type="compositionally biased region" description="Polar residues" evidence="4">
    <location>
        <begin position="545"/>
        <end position="558"/>
    </location>
</feature>
<feature type="region of interest" description="Disordered" evidence="4">
    <location>
        <begin position="518"/>
        <end position="593"/>
    </location>
</feature>
<feature type="compositionally biased region" description="Basic and acidic residues" evidence="4">
    <location>
        <begin position="397"/>
        <end position="415"/>
    </location>
</feature>
<feature type="compositionally biased region" description="Basic and acidic residues" evidence="4">
    <location>
        <begin position="427"/>
        <end position="437"/>
    </location>
</feature>
<dbReference type="Pfam" id="PF12796">
    <property type="entry name" value="Ank_2"/>
    <property type="match status" value="2"/>
</dbReference>
<feature type="region of interest" description="Disordered" evidence="4">
    <location>
        <begin position="608"/>
        <end position="679"/>
    </location>
</feature>
<feature type="region of interest" description="Disordered" evidence="4">
    <location>
        <begin position="397"/>
        <end position="437"/>
    </location>
</feature>
<dbReference type="Gene3D" id="1.25.40.20">
    <property type="entry name" value="Ankyrin repeat-containing domain"/>
    <property type="match status" value="1"/>
</dbReference>
<feature type="region of interest" description="Disordered" evidence="4">
    <location>
        <begin position="42"/>
        <end position="101"/>
    </location>
</feature>
<evidence type="ECO:0000256" key="2">
    <source>
        <dbReference type="ARBA" id="ARBA00023043"/>
    </source>
</evidence>
<feature type="repeat" description="ANK" evidence="3">
    <location>
        <begin position="109"/>
        <end position="141"/>
    </location>
</feature>
<dbReference type="InterPro" id="IPR036859">
    <property type="entry name" value="CAP-Gly_dom_sf"/>
</dbReference>
<feature type="compositionally biased region" description="Polar residues" evidence="4">
    <location>
        <begin position="565"/>
        <end position="578"/>
    </location>
</feature>
<dbReference type="PROSITE" id="PS50088">
    <property type="entry name" value="ANK_REPEAT"/>
    <property type="match status" value="5"/>
</dbReference>
<evidence type="ECO:0000256" key="3">
    <source>
        <dbReference type="PROSITE-ProRule" id="PRU00023"/>
    </source>
</evidence>
<dbReference type="FunFam" id="1.25.40.20:FF:000092">
    <property type="entry name" value="inversin isoform X1"/>
    <property type="match status" value="1"/>
</dbReference>
<dbReference type="SUPFAM" id="SSF48403">
    <property type="entry name" value="Ankyrin repeat"/>
    <property type="match status" value="1"/>
</dbReference>
<evidence type="ECO:0000313" key="5">
    <source>
        <dbReference type="Proteomes" id="UP000504611"/>
    </source>
</evidence>
<feature type="repeat" description="ANK" evidence="3">
    <location>
        <begin position="241"/>
        <end position="273"/>
    </location>
</feature>
<gene>
    <name evidence="6" type="primary">LOC104952997</name>
</gene>
<dbReference type="AlphaFoldDB" id="A0A6I9NTJ7"/>
<dbReference type="PANTHER" id="PTHR24198">
    <property type="entry name" value="ANKYRIN REPEAT AND PROTEIN KINASE DOMAIN-CONTAINING PROTEIN"/>
    <property type="match status" value="1"/>
</dbReference>
<dbReference type="Pfam" id="PF13637">
    <property type="entry name" value="Ank_4"/>
    <property type="match status" value="1"/>
</dbReference>
<organism evidence="5 6">
    <name type="scientific">Notothenia coriiceps</name>
    <name type="common">black rockcod</name>
    <dbReference type="NCBI Taxonomy" id="8208"/>
    <lineage>
        <taxon>Eukaryota</taxon>
        <taxon>Metazoa</taxon>
        <taxon>Chordata</taxon>
        <taxon>Craniata</taxon>
        <taxon>Vertebrata</taxon>
        <taxon>Euteleostomi</taxon>
        <taxon>Actinopterygii</taxon>
        <taxon>Neopterygii</taxon>
        <taxon>Teleostei</taxon>
        <taxon>Neoteleostei</taxon>
        <taxon>Acanthomorphata</taxon>
        <taxon>Eupercaria</taxon>
        <taxon>Perciformes</taxon>
        <taxon>Notothenioidei</taxon>
        <taxon>Nototheniidae</taxon>
        <taxon>Notothenia</taxon>
    </lineage>
</organism>
<dbReference type="PROSITE" id="PS50297">
    <property type="entry name" value="ANK_REP_REGION"/>
    <property type="match status" value="5"/>
</dbReference>
<dbReference type="SMART" id="SM00248">
    <property type="entry name" value="ANK"/>
    <property type="match status" value="6"/>
</dbReference>
<feature type="repeat" description="ANK" evidence="3">
    <location>
        <begin position="276"/>
        <end position="301"/>
    </location>
</feature>
<sequence length="679" mass="74850">MDLRAESHGSWAGRRLYFQCFHKFGLFAPIHKVIRIGFPSTSPAKAKKSKRMAMGVSSLAHSPSSSSISSVSSVASSVGGRPSRTGLSPATTRPLPSDKSPVVLTKTTVHSEALHAASLSGHVSTVKLLLERGAMVDSLDVMKHAPLFRACEMGHRDVILTLIKGSASVDLVDVDGHAALHWAALGGNAEVCQILMENGISPNVQDQAGRTPLQCAAYGGYITCMAVLMENNADSNIQDKEGRTALHWSCNNGYLDAVKLLLGYNAFPNHMEHTEERYTPLDYALLGGHSEVTQFMLEHGALSIAAIQDIAAASIQAVYKGYTVRKAFRERKQLFMRHEQLRKDAAKKRGEEEQRRREAVQLVSVDAAEKRRGPLVKTEQDQLVNIIEDLSINDSVVEKKRSSKAERTRSKEERLKAHKSKSSRKSKASEPHEVHDALIRHCHVPGALQTTRLRELLSPAVCSPPPSLKPRPPSTPRVRERPSSGTCIPSIRVAGTDTINRECIPLRKKDAHMTVHTAAGKDDAPTALQKHRNHKEQTSEKAATKDQTLIPSLRGSSSLDHKSPSIETQSATQAPISTRTHKEHNKEQRRRRNEAACIIQRAWRRFHTRRRRKVQACEEAESSDSNHAHKGKKMDIRAQPAKLSASKSSVLQSIYGIKNQAPGRIELPTPGLQDQCSNH</sequence>
<evidence type="ECO:0000256" key="4">
    <source>
        <dbReference type="SAM" id="MobiDB-lite"/>
    </source>
</evidence>
<name>A0A6I9NTJ7_9TELE</name>
<evidence type="ECO:0000256" key="1">
    <source>
        <dbReference type="ARBA" id="ARBA00022737"/>
    </source>
</evidence>